<evidence type="ECO:0000256" key="1">
    <source>
        <dbReference type="SAM" id="MobiDB-lite"/>
    </source>
</evidence>
<dbReference type="OrthoDB" id="4063453at2759"/>
<sequence length="240" mass="27107">MQQSMLVTNADINSNGKVRSETNKKLKKRHGSKTTKSTGSNAVIDKDKDFRFKDTKKKKKNATNSNANMIDHSVQTVSPFNLQLENLFKGRNQPRLHRFSTTSSTDESTLSFDNEDLFDMTTKSRKLSNETVVSNDSTISNNSMNIKELEHLTSVPRSFSSIYKTGFLKNSDASSIDPLEIPENKITLHDIESSHENKVISIIEDLDNLCLDQTLPITNDEEKQSIWLNVPTCCDFLLSK</sequence>
<keyword evidence="3" id="KW-1185">Reference proteome</keyword>
<dbReference type="KEGG" id="kaf:KAFR_0A07690"/>
<feature type="region of interest" description="Disordered" evidence="1">
    <location>
        <begin position="1"/>
        <end position="43"/>
    </location>
</feature>
<dbReference type="Proteomes" id="UP000005220">
    <property type="component" value="Chromosome 1"/>
</dbReference>
<name>H2APA3_KAZAF</name>
<accession>H2APA3</accession>
<dbReference type="HOGENOM" id="CLU_1156542_0_0_1"/>
<dbReference type="EMBL" id="HE650821">
    <property type="protein sequence ID" value="CCF56203.1"/>
    <property type="molecule type" value="Genomic_DNA"/>
</dbReference>
<evidence type="ECO:0000313" key="2">
    <source>
        <dbReference type="EMBL" id="CCF56203.1"/>
    </source>
</evidence>
<organism evidence="2 3">
    <name type="scientific">Kazachstania africana (strain ATCC 22294 / BCRC 22015 / CBS 2517 / CECT 1963 / NBRC 1671 / NRRL Y-8276)</name>
    <name type="common">Yeast</name>
    <name type="synonym">Kluyveromyces africanus</name>
    <dbReference type="NCBI Taxonomy" id="1071382"/>
    <lineage>
        <taxon>Eukaryota</taxon>
        <taxon>Fungi</taxon>
        <taxon>Dikarya</taxon>
        <taxon>Ascomycota</taxon>
        <taxon>Saccharomycotina</taxon>
        <taxon>Saccharomycetes</taxon>
        <taxon>Saccharomycetales</taxon>
        <taxon>Saccharomycetaceae</taxon>
        <taxon>Kazachstania</taxon>
    </lineage>
</organism>
<dbReference type="InParanoid" id="H2APA3"/>
<gene>
    <name evidence="2" type="primary">KAFR0A07690</name>
    <name evidence="2" type="ORF">KAFR_0A07690</name>
</gene>
<feature type="compositionally biased region" description="Polar residues" evidence="1">
    <location>
        <begin position="1"/>
        <end position="17"/>
    </location>
</feature>
<proteinExistence type="predicted"/>
<protein>
    <submittedName>
        <fullName evidence="2">Uncharacterized protein</fullName>
    </submittedName>
</protein>
<reference evidence="2 3" key="1">
    <citation type="journal article" date="2011" name="Proc. Natl. Acad. Sci. U.S.A.">
        <title>Evolutionary erosion of yeast sex chromosomes by mating-type switching accidents.</title>
        <authorList>
            <person name="Gordon J.L."/>
            <person name="Armisen D."/>
            <person name="Proux-Wera E."/>
            <person name="Oheigeartaigh S.S."/>
            <person name="Byrne K.P."/>
            <person name="Wolfe K.H."/>
        </authorList>
    </citation>
    <scope>NUCLEOTIDE SEQUENCE [LARGE SCALE GENOMIC DNA]</scope>
    <source>
        <strain evidence="3">ATCC 22294 / BCRC 22015 / CBS 2517 / CECT 1963 / NBRC 1671 / NRRL Y-8276</strain>
    </source>
</reference>
<dbReference type="FunCoup" id="H2APA3">
    <property type="interactions" value="15"/>
</dbReference>
<evidence type="ECO:0000313" key="3">
    <source>
        <dbReference type="Proteomes" id="UP000005220"/>
    </source>
</evidence>
<dbReference type="GeneID" id="13882133"/>
<dbReference type="AlphaFoldDB" id="H2APA3"/>
<dbReference type="RefSeq" id="XP_003955338.1">
    <property type="nucleotide sequence ID" value="XM_003955289.1"/>
</dbReference>